<proteinExistence type="predicted"/>
<dbReference type="AlphaFoldDB" id="A0A1V1H993"/>
<gene>
    <name evidence="1" type="primary">OG_ABa0185B04.17</name>
</gene>
<dbReference type="EMBL" id="AP011475">
    <property type="protein sequence ID" value="BAX25144.1"/>
    <property type="molecule type" value="Genomic_DNA"/>
</dbReference>
<protein>
    <submittedName>
        <fullName evidence="1">Uncharacterized protein</fullName>
    </submittedName>
</protein>
<name>A0A1V1H993_9ORYZ</name>
<reference evidence="1" key="1">
    <citation type="submission" date="2009-05" db="EMBL/GenBank/DDBJ databases">
        <title>Oryza sativa Japonica Group genomic DNA, chromosome 6, BAC clone:KMK0024M20, cultivar:Khau Mac Kho.</title>
        <authorList>
            <person name="Matsumoto T."/>
            <person name="Wu J."/>
            <person name="Kanamori H."/>
        </authorList>
    </citation>
    <scope>NUCLEOTIDE SEQUENCE</scope>
    <source>
        <strain evidence="1">IRGC 102118</strain>
    </source>
</reference>
<evidence type="ECO:0000313" key="1">
    <source>
        <dbReference type="EMBL" id="BAX25144.1"/>
    </source>
</evidence>
<sequence>MDSVYHGPASLPLVDNGPYLPSRGKVLDHPYQRPKVRLEVLLLCKLAMVKEKSSMWQDKDQR</sequence>
<organism evidence="1">
    <name type="scientific">Oryza meyeriana var. granulata</name>
    <dbReference type="NCBI Taxonomy" id="110450"/>
    <lineage>
        <taxon>Eukaryota</taxon>
        <taxon>Viridiplantae</taxon>
        <taxon>Streptophyta</taxon>
        <taxon>Embryophyta</taxon>
        <taxon>Tracheophyta</taxon>
        <taxon>Spermatophyta</taxon>
        <taxon>Magnoliopsida</taxon>
        <taxon>Liliopsida</taxon>
        <taxon>Poales</taxon>
        <taxon>Poaceae</taxon>
        <taxon>BOP clade</taxon>
        <taxon>Oryzoideae</taxon>
        <taxon>Oryzeae</taxon>
        <taxon>Oryzinae</taxon>
        <taxon>Oryza</taxon>
        <taxon>Oryza meyeriana</taxon>
    </lineage>
</organism>
<accession>A0A1V1H993</accession>